<feature type="compositionally biased region" description="Basic and acidic residues" evidence="1">
    <location>
        <begin position="17"/>
        <end position="104"/>
    </location>
</feature>
<reference evidence="3 4" key="1">
    <citation type="submission" date="2016-03" db="EMBL/GenBank/DDBJ databases">
        <title>Whole genome sequencing of Grifola frondosa 9006-11.</title>
        <authorList>
            <person name="Min B."/>
            <person name="Park H."/>
            <person name="Kim J.-G."/>
            <person name="Cho H."/>
            <person name="Oh Y.-L."/>
            <person name="Kong W.-S."/>
            <person name="Choi I.-G."/>
        </authorList>
    </citation>
    <scope>NUCLEOTIDE SEQUENCE [LARGE SCALE GENOMIC DNA]</scope>
    <source>
        <strain evidence="3 4">9006-11</strain>
    </source>
</reference>
<name>A0A1C7M2Z1_GRIFR</name>
<dbReference type="Gene3D" id="2.60.200.20">
    <property type="match status" value="1"/>
</dbReference>
<feature type="compositionally biased region" description="Low complexity" evidence="1">
    <location>
        <begin position="105"/>
        <end position="127"/>
    </location>
</feature>
<protein>
    <submittedName>
        <fullName evidence="3">Smad nuclear interacting protein 1</fullName>
    </submittedName>
</protein>
<dbReference type="OrthoDB" id="444265at2759"/>
<evidence type="ECO:0000256" key="1">
    <source>
        <dbReference type="SAM" id="MobiDB-lite"/>
    </source>
</evidence>
<dbReference type="Proteomes" id="UP000092993">
    <property type="component" value="Unassembled WGS sequence"/>
</dbReference>
<evidence type="ECO:0000259" key="2">
    <source>
        <dbReference type="PROSITE" id="PS50006"/>
    </source>
</evidence>
<dbReference type="InterPro" id="IPR000253">
    <property type="entry name" value="FHA_dom"/>
</dbReference>
<dbReference type="PANTHER" id="PTHR23308">
    <property type="entry name" value="NUCLEAR INHIBITOR OF PROTEIN PHOSPHATASE-1"/>
    <property type="match status" value="1"/>
</dbReference>
<dbReference type="Pfam" id="PF00498">
    <property type="entry name" value="FHA"/>
    <property type="match status" value="1"/>
</dbReference>
<dbReference type="OMA" id="KIPTANW"/>
<proteinExistence type="predicted"/>
<gene>
    <name evidence="3" type="primary">Snip1</name>
    <name evidence="3" type="ORF">A0H81_08391</name>
</gene>
<dbReference type="STRING" id="5627.A0A1C7M2Z1"/>
<dbReference type="InterPro" id="IPR008984">
    <property type="entry name" value="SMAD_FHA_dom_sf"/>
</dbReference>
<feature type="domain" description="FHA" evidence="2">
    <location>
        <begin position="200"/>
        <end position="263"/>
    </location>
</feature>
<dbReference type="EMBL" id="LUGG01000011">
    <property type="protein sequence ID" value="OBZ71301.1"/>
    <property type="molecule type" value="Genomic_DNA"/>
</dbReference>
<dbReference type="SUPFAM" id="SSF49879">
    <property type="entry name" value="SMAD/FHA domain"/>
    <property type="match status" value="1"/>
</dbReference>
<dbReference type="SMART" id="SM00240">
    <property type="entry name" value="FHA"/>
    <property type="match status" value="1"/>
</dbReference>
<comment type="caution">
    <text evidence="3">The sequence shown here is derived from an EMBL/GenBank/DDBJ whole genome shotgun (WGS) entry which is preliminary data.</text>
</comment>
<dbReference type="InterPro" id="IPR050923">
    <property type="entry name" value="Cell_Proc_Reg/RNA_Proc"/>
</dbReference>
<organism evidence="3 4">
    <name type="scientific">Grifola frondosa</name>
    <name type="common">Maitake</name>
    <name type="synonym">Polyporus frondosus</name>
    <dbReference type="NCBI Taxonomy" id="5627"/>
    <lineage>
        <taxon>Eukaryota</taxon>
        <taxon>Fungi</taxon>
        <taxon>Dikarya</taxon>
        <taxon>Basidiomycota</taxon>
        <taxon>Agaricomycotina</taxon>
        <taxon>Agaricomycetes</taxon>
        <taxon>Polyporales</taxon>
        <taxon>Grifolaceae</taxon>
        <taxon>Grifola</taxon>
    </lineage>
</organism>
<dbReference type="AlphaFoldDB" id="A0A1C7M2Z1"/>
<keyword evidence="4" id="KW-1185">Reference proteome</keyword>
<evidence type="ECO:0000313" key="3">
    <source>
        <dbReference type="EMBL" id="OBZ71301.1"/>
    </source>
</evidence>
<evidence type="ECO:0000313" key="4">
    <source>
        <dbReference type="Proteomes" id="UP000092993"/>
    </source>
</evidence>
<dbReference type="PROSITE" id="PS50006">
    <property type="entry name" value="FHA_DOMAIN"/>
    <property type="match status" value="1"/>
</dbReference>
<sequence>MARYSRGPSGDTNPTQDRFDRDYPRRREYEREDRKRDEGTRRPGYESRDREEPSHSRDIDNHDRDRRDRDRQPERGRDRDDDRRRDRDDDRPRDRDRDRERESRAGPSRRSVSPRPRSTKPSSRSQSGEASAEDKTKPNFAPSGLLAAATKTVKHGDGTSTVLKYHEPPEARKPVVGWRLYVFKGKEQVDLLHIQRQSAYLIGRDRAVVDVAIDHPSCSKQHAVIQYRQVPEKNEFGDVKNAIKPFIIDLESTNGTFVNDEAIPTSRYFELKPGDGMFVLQHLFSHQHRSHSSPVIKFGESAREYVLLHDEST</sequence>
<accession>A0A1C7M2Z1</accession>
<feature type="region of interest" description="Disordered" evidence="1">
    <location>
        <begin position="1"/>
        <end position="142"/>
    </location>
</feature>